<dbReference type="InterPro" id="IPR001347">
    <property type="entry name" value="SIS_dom"/>
</dbReference>
<accession>A0A0H3AB80</accession>
<dbReference type="PIRSF" id="PIRSF004692">
    <property type="entry name" value="KdsD_KpsF"/>
    <property type="match status" value="1"/>
</dbReference>
<dbReference type="InterPro" id="IPR004800">
    <property type="entry name" value="KdsD/KpsF-type"/>
</dbReference>
<keyword evidence="3 7" id="KW-0129">CBS domain</keyword>
<evidence type="ECO:0000256" key="5">
    <source>
        <dbReference type="PIRSR" id="PIRSR004692-2"/>
    </source>
</evidence>
<dbReference type="GO" id="GO:0019146">
    <property type="term" value="F:arabinose-5-phosphate isomerase activity"/>
    <property type="evidence" value="ECO:0007669"/>
    <property type="project" value="UniProtKB-EC"/>
</dbReference>
<evidence type="ECO:0000313" key="11">
    <source>
        <dbReference type="Proteomes" id="UP000009173"/>
    </source>
</evidence>
<sequence length="339" mass="36023">MYVCCPDGHPVRRAQLTSRANDKNIPKINFAASVLQQEAHALTLLARGLDTSFCDAVDCLYGISGRIAVTGMGKSGHVGRKVAATLASTGSPAYFIHPSEASHGDLGMLVSNDAVLAFSNSGNTAELSDIILYSARRGIPLIGVTRNSDSLLGKHSTHLLLLPLVPEADPLGCAPTTSTTLQMALGDALALTLMCHRGCSPEEFHRWHPGGSLGRKLLTVKEIMHSGAEVPLISSSTPMPEVLCLMTGKGFGVAGILEKDRLVGIITDGDLRRHMGITLMDKTARQVMHPDPVVVDEGTLAVAALRLMQKNQITSLFVTRKGEPVGILNVHDCLRAGVE</sequence>
<evidence type="ECO:0000256" key="4">
    <source>
        <dbReference type="PIRNR" id="PIRNR004692"/>
    </source>
</evidence>
<dbReference type="GO" id="GO:0097367">
    <property type="term" value="F:carbohydrate derivative binding"/>
    <property type="evidence" value="ECO:0007669"/>
    <property type="project" value="InterPro"/>
</dbReference>
<dbReference type="NCBIfam" id="TIGR00393">
    <property type="entry name" value="kpsF"/>
    <property type="match status" value="1"/>
</dbReference>
<feature type="site" description="Catalytically relevant" evidence="6">
    <location>
        <position position="208"/>
    </location>
</feature>
<dbReference type="InterPro" id="IPR046348">
    <property type="entry name" value="SIS_dom_sf"/>
</dbReference>
<dbReference type="KEGG" id="dvl:Dvul_2580"/>
<keyword evidence="10" id="KW-0413">Isomerase</keyword>
<dbReference type="Gene3D" id="3.40.50.10490">
    <property type="entry name" value="Glucose-6-phosphate isomerase like protein, domain 1"/>
    <property type="match status" value="1"/>
</dbReference>
<protein>
    <submittedName>
        <fullName evidence="10">KpsF/GutQ family protein</fullName>
        <ecNumber evidence="10">5.3.1.13</ecNumber>
    </submittedName>
</protein>
<dbReference type="HOGENOM" id="CLU_040681_13_1_7"/>
<dbReference type="EC" id="5.3.1.13" evidence="10"/>
<organism evidence="10 11">
    <name type="scientific">Nitratidesulfovibrio vulgaris (strain DP4)</name>
    <name type="common">Desulfovibrio vulgaris</name>
    <dbReference type="NCBI Taxonomy" id="391774"/>
    <lineage>
        <taxon>Bacteria</taxon>
        <taxon>Pseudomonadati</taxon>
        <taxon>Thermodesulfobacteriota</taxon>
        <taxon>Desulfovibrionia</taxon>
        <taxon>Desulfovibrionales</taxon>
        <taxon>Desulfovibrionaceae</taxon>
        <taxon>Nitratidesulfovibrio</taxon>
    </lineage>
</organism>
<dbReference type="Pfam" id="PF00571">
    <property type="entry name" value="CBS"/>
    <property type="match status" value="2"/>
</dbReference>
<name>A0A0H3AB80_NITV4</name>
<dbReference type="RefSeq" id="WP_011792943.1">
    <property type="nucleotide sequence ID" value="NC_008751.1"/>
</dbReference>
<dbReference type="EMBL" id="CP000527">
    <property type="protein sequence ID" value="ABM29595.1"/>
    <property type="molecule type" value="Genomic_DNA"/>
</dbReference>
<evidence type="ECO:0000256" key="3">
    <source>
        <dbReference type="ARBA" id="ARBA00023122"/>
    </source>
</evidence>
<dbReference type="CDD" id="cd05014">
    <property type="entry name" value="SIS_Kpsf"/>
    <property type="match status" value="1"/>
</dbReference>
<evidence type="ECO:0000256" key="7">
    <source>
        <dbReference type="PROSITE-ProRule" id="PRU00703"/>
    </source>
</evidence>
<dbReference type="SUPFAM" id="SSF53697">
    <property type="entry name" value="SIS domain"/>
    <property type="match status" value="1"/>
</dbReference>
<dbReference type="SUPFAM" id="SSF54631">
    <property type="entry name" value="CBS-domain pair"/>
    <property type="match status" value="1"/>
</dbReference>
<dbReference type="InterPro" id="IPR000644">
    <property type="entry name" value="CBS_dom"/>
</dbReference>
<dbReference type="Proteomes" id="UP000009173">
    <property type="component" value="Chromosome"/>
</dbReference>
<dbReference type="CDD" id="cd04604">
    <property type="entry name" value="CBS_pair_SIS_assoc"/>
    <property type="match status" value="1"/>
</dbReference>
<feature type="domain" description="SIS" evidence="9">
    <location>
        <begin position="56"/>
        <end position="199"/>
    </location>
</feature>
<dbReference type="Pfam" id="PF01380">
    <property type="entry name" value="SIS"/>
    <property type="match status" value="1"/>
</dbReference>
<dbReference type="GO" id="GO:1901135">
    <property type="term" value="P:carbohydrate derivative metabolic process"/>
    <property type="evidence" value="ECO:0007669"/>
    <property type="project" value="InterPro"/>
</dbReference>
<evidence type="ECO:0000256" key="6">
    <source>
        <dbReference type="PIRSR" id="PIRSR004692-3"/>
    </source>
</evidence>
<evidence type="ECO:0000259" key="8">
    <source>
        <dbReference type="PROSITE" id="PS51371"/>
    </source>
</evidence>
<evidence type="ECO:0000259" key="9">
    <source>
        <dbReference type="PROSITE" id="PS51464"/>
    </source>
</evidence>
<feature type="binding site" evidence="5">
    <location>
        <position position="97"/>
    </location>
    <ligand>
        <name>Zn(2+)</name>
        <dbReference type="ChEBI" id="CHEBI:29105"/>
    </ligand>
</feature>
<keyword evidence="5" id="KW-0479">Metal-binding</keyword>
<reference evidence="11" key="1">
    <citation type="journal article" date="2009" name="Environ. Microbiol.">
        <title>Contribution of mobile genetic elements to Desulfovibrio vulgaris genome plasticity.</title>
        <authorList>
            <person name="Walker C.B."/>
            <person name="Stolyar S."/>
            <person name="Chivian D."/>
            <person name="Pinel N."/>
            <person name="Gabster J.A."/>
            <person name="Dehal P.S."/>
            <person name="He Z."/>
            <person name="Yang Z.K."/>
            <person name="Yen H.C."/>
            <person name="Zhou J."/>
            <person name="Wall J.D."/>
            <person name="Hazen T.C."/>
            <person name="Arkin A.P."/>
            <person name="Stahl D.A."/>
        </authorList>
    </citation>
    <scope>NUCLEOTIDE SEQUENCE [LARGE SCALE GENOMIC DNA]</scope>
    <source>
        <strain evidence="11">DP4</strain>
    </source>
</reference>
<dbReference type="Gene3D" id="3.10.580.10">
    <property type="entry name" value="CBS-domain"/>
    <property type="match status" value="1"/>
</dbReference>
<feature type="site" description="Catalytically relevant" evidence="6">
    <location>
        <position position="167"/>
    </location>
</feature>
<evidence type="ECO:0000256" key="1">
    <source>
        <dbReference type="ARBA" id="ARBA00008165"/>
    </source>
</evidence>
<feature type="site" description="Catalytically relevant" evidence="6">
    <location>
        <position position="74"/>
    </location>
</feature>
<evidence type="ECO:0000313" key="10">
    <source>
        <dbReference type="EMBL" id="ABM29595.1"/>
    </source>
</evidence>
<keyword evidence="5" id="KW-0862">Zinc</keyword>
<dbReference type="SMART" id="SM00116">
    <property type="entry name" value="CBS"/>
    <property type="match status" value="2"/>
</dbReference>
<feature type="domain" description="CBS" evidence="8">
    <location>
        <begin position="288"/>
        <end position="339"/>
    </location>
</feature>
<dbReference type="GO" id="GO:0005975">
    <property type="term" value="P:carbohydrate metabolic process"/>
    <property type="evidence" value="ECO:0007669"/>
    <property type="project" value="InterPro"/>
</dbReference>
<dbReference type="InterPro" id="IPR050986">
    <property type="entry name" value="GutQ/KpsF_isomerases"/>
</dbReference>
<dbReference type="PANTHER" id="PTHR42745">
    <property type="match status" value="1"/>
</dbReference>
<gene>
    <name evidence="10" type="ordered locus">Dvul_2580</name>
</gene>
<feature type="domain" description="CBS" evidence="8">
    <location>
        <begin position="224"/>
        <end position="282"/>
    </location>
</feature>
<dbReference type="PROSITE" id="PS51371">
    <property type="entry name" value="CBS"/>
    <property type="match status" value="2"/>
</dbReference>
<evidence type="ECO:0000256" key="2">
    <source>
        <dbReference type="ARBA" id="ARBA00022737"/>
    </source>
</evidence>
<comment type="similarity">
    <text evidence="1 4">Belongs to the SIS family. GutQ/KpsF subfamily.</text>
</comment>
<dbReference type="AlphaFoldDB" id="A0A0H3AB80"/>
<dbReference type="InterPro" id="IPR035474">
    <property type="entry name" value="SIS_Kpsf"/>
</dbReference>
<dbReference type="PROSITE" id="PS51464">
    <property type="entry name" value="SIS"/>
    <property type="match status" value="1"/>
</dbReference>
<dbReference type="GO" id="GO:0046872">
    <property type="term" value="F:metal ion binding"/>
    <property type="evidence" value="ECO:0007669"/>
    <property type="project" value="UniProtKB-KW"/>
</dbReference>
<dbReference type="PANTHER" id="PTHR42745:SF1">
    <property type="entry name" value="ARABINOSE 5-PHOSPHATE ISOMERASE KDSD"/>
    <property type="match status" value="1"/>
</dbReference>
<proteinExistence type="inferred from homology"/>
<feature type="site" description="Catalytically relevant" evidence="6">
    <location>
        <position position="126"/>
    </location>
</feature>
<keyword evidence="2" id="KW-0677">Repeat</keyword>
<dbReference type="InterPro" id="IPR046342">
    <property type="entry name" value="CBS_dom_sf"/>
</dbReference>